<dbReference type="PROSITE" id="PS51352">
    <property type="entry name" value="THIOREDOXIN_2"/>
    <property type="match status" value="1"/>
</dbReference>
<feature type="transmembrane region" description="Helical" evidence="18">
    <location>
        <begin position="197"/>
        <end position="228"/>
    </location>
</feature>
<evidence type="ECO:0000256" key="11">
    <source>
        <dbReference type="ARBA" id="ARBA00023002"/>
    </source>
</evidence>
<evidence type="ECO:0000256" key="9">
    <source>
        <dbReference type="ARBA" id="ARBA00022982"/>
    </source>
</evidence>
<evidence type="ECO:0000256" key="10">
    <source>
        <dbReference type="ARBA" id="ARBA00022989"/>
    </source>
</evidence>
<dbReference type="Proteomes" id="UP000190064">
    <property type="component" value="Unassembled WGS sequence"/>
</dbReference>
<feature type="disulfide bond" description="Redox-active" evidence="18">
    <location>
        <begin position="136"/>
        <end position="142"/>
    </location>
</feature>
<evidence type="ECO:0000313" key="20">
    <source>
        <dbReference type="EMBL" id="OOV86565.1"/>
    </source>
</evidence>
<dbReference type="GO" id="GO:0017004">
    <property type="term" value="P:cytochrome complex assembly"/>
    <property type="evidence" value="ECO:0007669"/>
    <property type="project" value="UniProtKB-UniRule"/>
</dbReference>
<feature type="transmembrane region" description="Helical" evidence="18">
    <location>
        <begin position="278"/>
        <end position="301"/>
    </location>
</feature>
<dbReference type="SUPFAM" id="SSF74863">
    <property type="entry name" value="Thiol:disulfide interchange protein DsbD, N-terminal domain (DsbD-alpha)"/>
    <property type="match status" value="1"/>
</dbReference>
<evidence type="ECO:0000256" key="14">
    <source>
        <dbReference type="ARBA" id="ARBA00023157"/>
    </source>
</evidence>
<dbReference type="STRING" id="966.BTA35_0211670"/>
<evidence type="ECO:0000256" key="12">
    <source>
        <dbReference type="ARBA" id="ARBA00023027"/>
    </source>
</evidence>
<evidence type="ECO:0000256" key="8">
    <source>
        <dbReference type="ARBA" id="ARBA00022748"/>
    </source>
</evidence>
<evidence type="ECO:0000256" key="5">
    <source>
        <dbReference type="ARBA" id="ARBA00022519"/>
    </source>
</evidence>
<feature type="transmembrane region" description="Helical" evidence="18">
    <location>
        <begin position="240"/>
        <end position="266"/>
    </location>
</feature>
<dbReference type="EMBL" id="MTSD02000005">
    <property type="protein sequence ID" value="OOV86565.1"/>
    <property type="molecule type" value="Genomic_DNA"/>
</dbReference>
<dbReference type="InterPro" id="IPR017937">
    <property type="entry name" value="Thioredoxin_CS"/>
</dbReference>
<dbReference type="NCBIfam" id="NF001419">
    <property type="entry name" value="PRK00293.1"/>
    <property type="match status" value="1"/>
</dbReference>
<dbReference type="InterPro" id="IPR013766">
    <property type="entry name" value="Thioredoxin_domain"/>
</dbReference>
<dbReference type="GO" id="GO:0047134">
    <property type="term" value="F:protein-disulfide reductase [NAD(P)H] activity"/>
    <property type="evidence" value="ECO:0007669"/>
    <property type="project" value="UniProtKB-UniRule"/>
</dbReference>
<evidence type="ECO:0000256" key="1">
    <source>
        <dbReference type="ARBA" id="ARBA00004429"/>
    </source>
</evidence>
<evidence type="ECO:0000256" key="6">
    <source>
        <dbReference type="ARBA" id="ARBA00022692"/>
    </source>
</evidence>
<comment type="catalytic activity">
    <reaction evidence="16 18">
        <text>[protein]-dithiol + NAD(+) = [protein]-disulfide + NADH + H(+)</text>
        <dbReference type="Rhea" id="RHEA:18749"/>
        <dbReference type="Rhea" id="RHEA-COMP:10593"/>
        <dbReference type="Rhea" id="RHEA-COMP:10594"/>
        <dbReference type="ChEBI" id="CHEBI:15378"/>
        <dbReference type="ChEBI" id="CHEBI:29950"/>
        <dbReference type="ChEBI" id="CHEBI:50058"/>
        <dbReference type="ChEBI" id="CHEBI:57540"/>
        <dbReference type="ChEBI" id="CHEBI:57945"/>
        <dbReference type="EC" id="1.8.1.8"/>
    </reaction>
</comment>
<dbReference type="SUPFAM" id="SSF52833">
    <property type="entry name" value="Thioredoxin-like"/>
    <property type="match status" value="1"/>
</dbReference>
<evidence type="ECO:0000256" key="7">
    <source>
        <dbReference type="ARBA" id="ARBA00022729"/>
    </source>
</evidence>
<evidence type="ECO:0000259" key="19">
    <source>
        <dbReference type="PROSITE" id="PS51352"/>
    </source>
</evidence>
<name>A0A1T1H9S5_OCELI</name>
<keyword evidence="11 18" id="KW-0560">Oxidoreductase</keyword>
<evidence type="ECO:0000313" key="21">
    <source>
        <dbReference type="Proteomes" id="UP000190064"/>
    </source>
</evidence>
<comment type="subcellular location">
    <subcellularLocation>
        <location evidence="1 18">Cell inner membrane</location>
        <topology evidence="1 18">Multi-pass membrane protein</topology>
    </subcellularLocation>
</comment>
<dbReference type="InterPro" id="IPR036929">
    <property type="entry name" value="DsbDN_sf"/>
</dbReference>
<feature type="transmembrane region" description="Helical" evidence="18">
    <location>
        <begin position="453"/>
        <end position="473"/>
    </location>
</feature>
<reference evidence="20" key="1">
    <citation type="submission" date="2017-02" db="EMBL/GenBank/DDBJ databases">
        <title>Draft Genome Sequence of the Salt Water Bacterium Oceanospirillum linum ATCC 11336.</title>
        <authorList>
            <person name="Trachtenberg A.M."/>
            <person name="Carney J.G."/>
            <person name="Linnane J.D."/>
            <person name="Rheaume B.A."/>
            <person name="Pitts N.L."/>
            <person name="Mykles D.L."/>
            <person name="Maclea K.S."/>
        </authorList>
    </citation>
    <scope>NUCLEOTIDE SEQUENCE [LARGE SCALE GENOMIC DNA]</scope>
    <source>
        <strain evidence="20">ATCC 11336</strain>
    </source>
</reference>
<comment type="caution">
    <text evidence="20">The sequence shown here is derived from an EMBL/GenBank/DDBJ whole genome shotgun (WGS) entry which is preliminary data.</text>
</comment>
<dbReference type="RefSeq" id="WP_103989734.1">
    <property type="nucleotide sequence ID" value="NZ_FXTS01000006.1"/>
</dbReference>
<accession>A0A1T1H9S5</accession>
<dbReference type="InterPro" id="IPR028250">
    <property type="entry name" value="DsbDN"/>
</dbReference>
<protein>
    <recommendedName>
        <fullName evidence="18">Thiol:disulfide interchange protein DsbD</fullName>
        <ecNumber evidence="18">1.8.1.8</ecNumber>
    </recommendedName>
    <alternativeName>
        <fullName evidence="18">Protein-disulfide reductase</fullName>
        <shortName evidence="18">Disulfide reductase</shortName>
    </alternativeName>
</protein>
<evidence type="ECO:0000256" key="4">
    <source>
        <dbReference type="ARBA" id="ARBA00022475"/>
    </source>
</evidence>
<dbReference type="Pfam" id="PF13899">
    <property type="entry name" value="Thioredoxin_7"/>
    <property type="match status" value="1"/>
</dbReference>
<sequence>MSQNYCLSLRPGLKQLLTFIFIAVLTGLSLSAIAEGATQEDEFLPPEQAFRFSYKQLSDGTLKLHWDIADGYYLYEKRLKLINENKQTLSAVVFLTQAEEKNDPNFGLVQVFHHQLDIEALPDSKQLQLQLSYQGCSENGLCYPPQRKTLTIQPIAVTDSNSTVSVNSRSIPASDQSLAVAEDAGAIAAMLASAEGYWVILTFFILGLGLTFTPCVLPMIPILAGIIAGQGANITLRKGIGLSTAYVLGMSLTYTLAGVLVGYFGAKMNLQASLQSPVALIIFSSLFAALAMAMFGFYELQLPAFLRDRLDHMGQNSSGGKYTGVALMGLISALVVSPCVSAPLAGALVYISTTGDALLGGASLFALSLGMGVPLILVGAGGGKWLPRAGGWMVEVKAFFGVLLLGVAVSLLGRLLPGNVSILLWSLLVIVYAAHLGNFGQPESLSHWEKTRRGLAIALMTYGITLLLAGLAGHDDPLKPLAFVSASAQSEPEHENPLFTRYDSVQSMQAAIQTASAAGVPVVIDLYADWCASCKAMEREVFSHPGVQAFREKVTFIQLNMTANTPEQSTFLQQHGLFGPPSLLFYKANGQELTPARVQGELRPQQFIGQVNKLL</sequence>
<keyword evidence="6 18" id="KW-0812">Transmembrane</keyword>
<keyword evidence="12 18" id="KW-0520">NAD</keyword>
<gene>
    <name evidence="18" type="primary">dsbD</name>
    <name evidence="20" type="ORF">BTA35_0211670</name>
</gene>
<evidence type="ECO:0000256" key="3">
    <source>
        <dbReference type="ARBA" id="ARBA00022448"/>
    </source>
</evidence>
<keyword evidence="4 18" id="KW-1003">Cell membrane</keyword>
<keyword evidence="14 18" id="KW-1015">Disulfide bond</keyword>
<dbReference type="InterPro" id="IPR036249">
    <property type="entry name" value="Thioredoxin-like_sf"/>
</dbReference>
<keyword evidence="13 18" id="KW-0472">Membrane</keyword>
<evidence type="ECO:0000256" key="16">
    <source>
        <dbReference type="ARBA" id="ARBA00047388"/>
    </source>
</evidence>
<dbReference type="GO" id="GO:0045454">
    <property type="term" value="P:cell redox homeostasis"/>
    <property type="evidence" value="ECO:0007669"/>
    <property type="project" value="TreeGrafter"/>
</dbReference>
<dbReference type="Gene3D" id="2.60.40.1250">
    <property type="entry name" value="Thiol:disulfide interchange protein DsbD, N-terminal domain"/>
    <property type="match status" value="1"/>
</dbReference>
<keyword evidence="3 18" id="KW-0813">Transport</keyword>
<proteinExistence type="inferred from homology"/>
<dbReference type="InterPro" id="IPR022910">
    <property type="entry name" value="Thiol_diS_interchange_DbsD"/>
</dbReference>
<evidence type="ECO:0000256" key="13">
    <source>
        <dbReference type="ARBA" id="ARBA00023136"/>
    </source>
</evidence>
<dbReference type="PROSITE" id="PS00194">
    <property type="entry name" value="THIOREDOXIN_1"/>
    <property type="match status" value="1"/>
</dbReference>
<comment type="caution">
    <text evidence="18">Lacks conserved residue(s) required for the propagation of feature annotation.</text>
</comment>
<keyword evidence="21" id="KW-1185">Reference proteome</keyword>
<dbReference type="GO" id="GO:0009055">
    <property type="term" value="F:electron transfer activity"/>
    <property type="evidence" value="ECO:0007669"/>
    <property type="project" value="UniProtKB-UniRule"/>
</dbReference>
<dbReference type="EC" id="1.8.1.8" evidence="18"/>
<organism evidence="20 21">
    <name type="scientific">Oceanospirillum linum</name>
    <dbReference type="NCBI Taxonomy" id="966"/>
    <lineage>
        <taxon>Bacteria</taxon>
        <taxon>Pseudomonadati</taxon>
        <taxon>Pseudomonadota</taxon>
        <taxon>Gammaproteobacteria</taxon>
        <taxon>Oceanospirillales</taxon>
        <taxon>Oceanospirillaceae</taxon>
        <taxon>Oceanospirillum</taxon>
    </lineage>
</organism>
<dbReference type="Pfam" id="PF02683">
    <property type="entry name" value="DsbD_TM"/>
    <property type="match status" value="1"/>
</dbReference>
<comment type="catalytic activity">
    <reaction evidence="17 18">
        <text>[protein]-dithiol + NADP(+) = [protein]-disulfide + NADPH + H(+)</text>
        <dbReference type="Rhea" id="RHEA:18753"/>
        <dbReference type="Rhea" id="RHEA-COMP:10593"/>
        <dbReference type="Rhea" id="RHEA-COMP:10594"/>
        <dbReference type="ChEBI" id="CHEBI:15378"/>
        <dbReference type="ChEBI" id="CHEBI:29950"/>
        <dbReference type="ChEBI" id="CHEBI:50058"/>
        <dbReference type="ChEBI" id="CHEBI:57783"/>
        <dbReference type="ChEBI" id="CHEBI:58349"/>
        <dbReference type="EC" id="1.8.1.8"/>
    </reaction>
</comment>
<dbReference type="GO" id="GO:0005886">
    <property type="term" value="C:plasma membrane"/>
    <property type="evidence" value="ECO:0007669"/>
    <property type="project" value="UniProtKB-SubCell"/>
</dbReference>
<comment type="function">
    <text evidence="18">Required to facilitate the formation of correct disulfide bonds in some periplasmic proteins and for the assembly of the periplasmic c-type cytochromes. Acts by transferring electrons from cytoplasmic thioredoxin to the periplasm. This transfer involves a cascade of disulfide bond formation and reduction steps.</text>
</comment>
<keyword evidence="15 18" id="KW-0676">Redox-active center</keyword>
<dbReference type="HAMAP" id="MF_00399">
    <property type="entry name" value="DbsD"/>
    <property type="match status" value="1"/>
</dbReference>
<evidence type="ECO:0000256" key="17">
    <source>
        <dbReference type="ARBA" id="ARBA00047804"/>
    </source>
</evidence>
<feature type="transmembrane region" description="Helical" evidence="18">
    <location>
        <begin position="322"/>
        <end position="351"/>
    </location>
</feature>
<feature type="transmembrane region" description="Helical" evidence="18">
    <location>
        <begin position="422"/>
        <end position="441"/>
    </location>
</feature>
<feature type="disulfide bond" description="Redox-active" evidence="18">
    <location>
        <begin position="531"/>
        <end position="534"/>
    </location>
</feature>
<dbReference type="Gene3D" id="3.40.30.10">
    <property type="entry name" value="Glutaredoxin"/>
    <property type="match status" value="1"/>
</dbReference>
<keyword evidence="9 18" id="KW-0249">Electron transport</keyword>
<dbReference type="Pfam" id="PF11412">
    <property type="entry name" value="DsbD_N"/>
    <property type="match status" value="1"/>
</dbReference>
<keyword evidence="8 18" id="KW-0201">Cytochrome c-type biogenesis</keyword>
<keyword evidence="5 18" id="KW-0997">Cell inner membrane</keyword>
<feature type="domain" description="Thioredoxin" evidence="19">
    <location>
        <begin position="475"/>
        <end position="615"/>
    </location>
</feature>
<comment type="similarity">
    <text evidence="2 18">Belongs to the thioredoxin family. DsbD subfamily.</text>
</comment>
<dbReference type="CDD" id="cd02953">
    <property type="entry name" value="DsbDgamma"/>
    <property type="match status" value="1"/>
</dbReference>
<keyword evidence="10 18" id="KW-1133">Transmembrane helix</keyword>
<evidence type="ECO:0000256" key="15">
    <source>
        <dbReference type="ARBA" id="ARBA00023284"/>
    </source>
</evidence>
<feature type="transmembrane region" description="Helical" evidence="18">
    <location>
        <begin position="357"/>
        <end position="378"/>
    </location>
</feature>
<evidence type="ECO:0000256" key="2">
    <source>
        <dbReference type="ARBA" id="ARBA00007241"/>
    </source>
</evidence>
<keyword evidence="7" id="KW-0732">Signal</keyword>
<dbReference type="PANTHER" id="PTHR32234">
    <property type="entry name" value="THIOL:DISULFIDE INTERCHANGE PROTEIN DSBD"/>
    <property type="match status" value="1"/>
</dbReference>
<dbReference type="AlphaFoldDB" id="A0A1T1H9S5"/>
<dbReference type="InterPro" id="IPR003834">
    <property type="entry name" value="Cyt_c_assmbl_TM_dom"/>
</dbReference>
<dbReference type="PANTHER" id="PTHR32234:SF0">
    <property type="entry name" value="THIOL:DISULFIDE INTERCHANGE PROTEIN DSBD"/>
    <property type="match status" value="1"/>
</dbReference>
<dbReference type="InterPro" id="IPR035671">
    <property type="entry name" value="DsbD_gamma"/>
</dbReference>
<evidence type="ECO:0000256" key="18">
    <source>
        <dbReference type="HAMAP-Rule" id="MF_00399"/>
    </source>
</evidence>
<feature type="transmembrane region" description="Helical" evidence="18">
    <location>
        <begin position="398"/>
        <end position="416"/>
    </location>
</feature>